<name>A0A075AP45_ROZAC</name>
<evidence type="ECO:0000256" key="1">
    <source>
        <dbReference type="ARBA" id="ARBA00004123"/>
    </source>
</evidence>
<dbReference type="GO" id="GO:0003712">
    <property type="term" value="F:transcription coregulator activity"/>
    <property type="evidence" value="ECO:0007669"/>
    <property type="project" value="InterPro"/>
</dbReference>
<keyword evidence="4 6" id="KW-0804">Transcription</keyword>
<evidence type="ECO:0000256" key="6">
    <source>
        <dbReference type="RuleBase" id="RU364146"/>
    </source>
</evidence>
<evidence type="ECO:0000313" key="7">
    <source>
        <dbReference type="EMBL" id="EPZ31786.1"/>
    </source>
</evidence>
<evidence type="ECO:0000256" key="4">
    <source>
        <dbReference type="ARBA" id="ARBA00023163"/>
    </source>
</evidence>
<dbReference type="InterPro" id="IPR019145">
    <property type="entry name" value="Mediator_Med10"/>
</dbReference>
<evidence type="ECO:0000256" key="3">
    <source>
        <dbReference type="ARBA" id="ARBA00023015"/>
    </source>
</evidence>
<gene>
    <name evidence="6" type="primary">MED10</name>
    <name evidence="7" type="ORF">O9G_000265</name>
</gene>
<evidence type="ECO:0000313" key="8">
    <source>
        <dbReference type="Proteomes" id="UP000030755"/>
    </source>
</evidence>
<dbReference type="Proteomes" id="UP000030755">
    <property type="component" value="Unassembled WGS sequence"/>
</dbReference>
<comment type="similarity">
    <text evidence="2 6">Belongs to the Mediator complex subunit 10 family.</text>
</comment>
<keyword evidence="8" id="KW-1185">Reference proteome</keyword>
<accession>A0A075AP45</accession>
<keyword evidence="5 6" id="KW-0539">Nucleus</keyword>
<comment type="subcellular location">
    <subcellularLocation>
        <location evidence="1 6">Nucleus</location>
    </subcellularLocation>
</comment>
<dbReference type="EMBL" id="KE561209">
    <property type="protein sequence ID" value="EPZ31786.1"/>
    <property type="molecule type" value="Genomic_DNA"/>
</dbReference>
<keyword evidence="3 6" id="KW-0805">Transcription regulation</keyword>
<evidence type="ECO:0000256" key="5">
    <source>
        <dbReference type="ARBA" id="ARBA00023242"/>
    </source>
</evidence>
<comment type="function">
    <text evidence="6">Component of the Mediator complex, a coactivator involved in the regulated transcription of nearly all RNA polymerase II-dependent genes. Mediator functions as a bridge to convey information from gene-specific regulatory proteins to the basal RNA polymerase II transcription machinery. Mediator is recruited to promoters by direct interactions with regulatory proteins and serves as a scaffold for the assembly of a functional preinitiation complex with RNA polymerase II and the general transcription factors.</text>
</comment>
<comment type="subunit">
    <text evidence="6">Component of the Mediator complex.</text>
</comment>
<sequence>MKKDIEEVVQSIQSLLSSTFYFENGREDELEEGLIICRKIEKVASSIARILDEGKNPEWYSWNTMTDLISSNQEMAAKAELFKVSKKSAIKSGYPK</sequence>
<organism evidence="7 8">
    <name type="scientific">Rozella allomycis (strain CSF55)</name>
    <dbReference type="NCBI Taxonomy" id="988480"/>
    <lineage>
        <taxon>Eukaryota</taxon>
        <taxon>Fungi</taxon>
        <taxon>Fungi incertae sedis</taxon>
        <taxon>Cryptomycota</taxon>
        <taxon>Cryptomycota incertae sedis</taxon>
        <taxon>Rozella</taxon>
    </lineage>
</organism>
<protein>
    <recommendedName>
        <fullName evidence="6">Mediator of RNA polymerase II transcription subunit 10</fullName>
    </recommendedName>
    <alternativeName>
        <fullName evidence="6">Mediator complex subunit 10</fullName>
    </alternativeName>
</protein>
<dbReference type="GO" id="GO:0016592">
    <property type="term" value="C:mediator complex"/>
    <property type="evidence" value="ECO:0007669"/>
    <property type="project" value="InterPro"/>
</dbReference>
<dbReference type="Pfam" id="PF09748">
    <property type="entry name" value="Med10"/>
    <property type="match status" value="1"/>
</dbReference>
<dbReference type="AlphaFoldDB" id="A0A075AP45"/>
<evidence type="ECO:0000256" key="2">
    <source>
        <dbReference type="ARBA" id="ARBA00005389"/>
    </source>
</evidence>
<dbReference type="GO" id="GO:0006357">
    <property type="term" value="P:regulation of transcription by RNA polymerase II"/>
    <property type="evidence" value="ECO:0007669"/>
    <property type="project" value="InterPro"/>
</dbReference>
<reference evidence="7 8" key="1">
    <citation type="journal article" date="2013" name="Curr. Biol.">
        <title>Shared signatures of parasitism and phylogenomics unite Cryptomycota and microsporidia.</title>
        <authorList>
            <person name="James T.Y."/>
            <person name="Pelin A."/>
            <person name="Bonen L."/>
            <person name="Ahrendt S."/>
            <person name="Sain D."/>
            <person name="Corradi N."/>
            <person name="Stajich J.E."/>
        </authorList>
    </citation>
    <scope>NUCLEOTIDE SEQUENCE [LARGE SCALE GENOMIC DNA]</scope>
    <source>
        <strain evidence="7 8">CSF55</strain>
    </source>
</reference>
<dbReference type="HOGENOM" id="CLU_2360938_0_0_1"/>
<keyword evidence="6" id="KW-0010">Activator</keyword>
<proteinExistence type="inferred from homology"/>